<name>A0ABV5WU93_9LACO</name>
<dbReference type="HAMAP" id="MF_01126">
    <property type="entry name" value="UPF0298"/>
    <property type="match status" value="1"/>
</dbReference>
<dbReference type="InterPro" id="IPR016979">
    <property type="entry name" value="DUF2129"/>
</dbReference>
<evidence type="ECO:0000313" key="4">
    <source>
        <dbReference type="EMBL" id="MFB9769390.1"/>
    </source>
</evidence>
<gene>
    <name evidence="4" type="ORF">ACFFLI_05770</name>
</gene>
<feature type="region of interest" description="Disordered" evidence="3">
    <location>
        <begin position="84"/>
        <end position="103"/>
    </location>
</feature>
<keyword evidence="1 2" id="KW-0963">Cytoplasm</keyword>
<organism evidence="4 5">
    <name type="scientific">Lactiplantibacillus modestisalitolerans</name>
    <dbReference type="NCBI Taxonomy" id="1457219"/>
    <lineage>
        <taxon>Bacteria</taxon>
        <taxon>Bacillati</taxon>
        <taxon>Bacillota</taxon>
        <taxon>Bacilli</taxon>
        <taxon>Lactobacillales</taxon>
        <taxon>Lactobacillaceae</taxon>
        <taxon>Lactiplantibacillus</taxon>
    </lineage>
</organism>
<dbReference type="RefSeq" id="WP_137643325.1">
    <property type="nucleotide sequence ID" value="NZ_BJEA01000016.1"/>
</dbReference>
<evidence type="ECO:0000313" key="5">
    <source>
        <dbReference type="Proteomes" id="UP001589691"/>
    </source>
</evidence>
<sequence>MAFTVKPRRALIVYLHSMKQARQLKRYGIIQYQSHKQHYVVLYLDENQVQTATTKIKKMGFVRKVEPSYRPDIAMNFGERVDQGFFKPQPDIEADNRPQDDED</sequence>
<keyword evidence="5" id="KW-1185">Reference proteome</keyword>
<protein>
    <recommendedName>
        <fullName evidence="2">UPF0298 protein ACFFLI_05770</fullName>
    </recommendedName>
</protein>
<dbReference type="EMBL" id="JBHLZY010000013">
    <property type="protein sequence ID" value="MFB9769390.1"/>
    <property type="molecule type" value="Genomic_DNA"/>
</dbReference>
<accession>A0ABV5WU93</accession>
<proteinExistence type="inferred from homology"/>
<comment type="subcellular location">
    <subcellularLocation>
        <location evidence="2">Cytoplasm</location>
    </subcellularLocation>
</comment>
<evidence type="ECO:0000256" key="1">
    <source>
        <dbReference type="ARBA" id="ARBA00022490"/>
    </source>
</evidence>
<dbReference type="Pfam" id="PF09902">
    <property type="entry name" value="DUF2129"/>
    <property type="match status" value="1"/>
</dbReference>
<comment type="similarity">
    <text evidence="2">Belongs to the UPF0298 family.</text>
</comment>
<feature type="compositionally biased region" description="Basic and acidic residues" evidence="3">
    <location>
        <begin position="94"/>
        <end position="103"/>
    </location>
</feature>
<dbReference type="Proteomes" id="UP001589691">
    <property type="component" value="Unassembled WGS sequence"/>
</dbReference>
<evidence type="ECO:0000256" key="2">
    <source>
        <dbReference type="HAMAP-Rule" id="MF_01126"/>
    </source>
</evidence>
<comment type="caution">
    <text evidence="4">The sequence shown here is derived from an EMBL/GenBank/DDBJ whole genome shotgun (WGS) entry which is preliminary data.</text>
</comment>
<evidence type="ECO:0000256" key="3">
    <source>
        <dbReference type="SAM" id="MobiDB-lite"/>
    </source>
</evidence>
<reference evidence="4 5" key="1">
    <citation type="submission" date="2024-09" db="EMBL/GenBank/DDBJ databases">
        <authorList>
            <person name="Sun Q."/>
            <person name="Mori K."/>
        </authorList>
    </citation>
    <scope>NUCLEOTIDE SEQUENCE [LARGE SCALE GENOMIC DNA]</scope>
    <source>
        <strain evidence="4 5">TBRC 4576</strain>
    </source>
</reference>